<dbReference type="EMBL" id="MPDP01000263">
    <property type="protein sequence ID" value="KAK1465373.1"/>
    <property type="molecule type" value="Genomic_DNA"/>
</dbReference>
<evidence type="ECO:0000256" key="1">
    <source>
        <dbReference type="SAM" id="MobiDB-lite"/>
    </source>
</evidence>
<keyword evidence="4" id="KW-1185">Reference proteome</keyword>
<dbReference type="SMART" id="SM00256">
    <property type="entry name" value="FBOX"/>
    <property type="match status" value="1"/>
</dbReference>
<protein>
    <submittedName>
        <fullName evidence="3">F-box domain-containing protein</fullName>
    </submittedName>
</protein>
<name>A0AAI9UXA3_9PEZI</name>
<comment type="caution">
    <text evidence="3">The sequence shown here is derived from an EMBL/GenBank/DDBJ whole genome shotgun (WGS) entry which is preliminary data.</text>
</comment>
<dbReference type="InterPro" id="IPR019734">
    <property type="entry name" value="TPR_rpt"/>
</dbReference>
<evidence type="ECO:0000313" key="4">
    <source>
        <dbReference type="Proteomes" id="UP001239213"/>
    </source>
</evidence>
<dbReference type="Pfam" id="PF12937">
    <property type="entry name" value="F-box-like"/>
    <property type="match status" value="1"/>
</dbReference>
<accession>A0AAI9UXA3</accession>
<dbReference type="PROSITE" id="PS50181">
    <property type="entry name" value="FBOX"/>
    <property type="match status" value="1"/>
</dbReference>
<dbReference type="InterPro" id="IPR036047">
    <property type="entry name" value="F-box-like_dom_sf"/>
</dbReference>
<gene>
    <name evidence="3" type="ORF">CCUS01_07783</name>
</gene>
<feature type="non-terminal residue" evidence="3">
    <location>
        <position position="1"/>
    </location>
</feature>
<evidence type="ECO:0000259" key="2">
    <source>
        <dbReference type="PROSITE" id="PS50181"/>
    </source>
</evidence>
<dbReference type="Proteomes" id="UP001239213">
    <property type="component" value="Unassembled WGS sequence"/>
</dbReference>
<dbReference type="Gene3D" id="1.20.1280.50">
    <property type="match status" value="1"/>
</dbReference>
<dbReference type="SUPFAM" id="SSF81383">
    <property type="entry name" value="F-box domain"/>
    <property type="match status" value="1"/>
</dbReference>
<dbReference type="AlphaFoldDB" id="A0AAI9UXA3"/>
<dbReference type="InterPro" id="IPR001810">
    <property type="entry name" value="F-box_dom"/>
</dbReference>
<reference evidence="3" key="1">
    <citation type="submission" date="2016-11" db="EMBL/GenBank/DDBJ databases">
        <title>The genome sequence of Colletotrichum cuscutae.</title>
        <authorList>
            <person name="Baroncelli R."/>
        </authorList>
    </citation>
    <scope>NUCLEOTIDE SEQUENCE</scope>
    <source>
        <strain evidence="3">IMI 304802</strain>
    </source>
</reference>
<dbReference type="Gene3D" id="1.25.40.10">
    <property type="entry name" value="Tetratricopeptide repeat domain"/>
    <property type="match status" value="1"/>
</dbReference>
<feature type="region of interest" description="Disordered" evidence="1">
    <location>
        <begin position="113"/>
        <end position="175"/>
    </location>
</feature>
<dbReference type="InterPro" id="IPR011990">
    <property type="entry name" value="TPR-like_helical_dom_sf"/>
</dbReference>
<proteinExistence type="predicted"/>
<dbReference type="SMART" id="SM00028">
    <property type="entry name" value="TPR"/>
    <property type="match status" value="2"/>
</dbReference>
<organism evidence="3 4">
    <name type="scientific">Colletotrichum cuscutae</name>
    <dbReference type="NCBI Taxonomy" id="1209917"/>
    <lineage>
        <taxon>Eukaryota</taxon>
        <taxon>Fungi</taxon>
        <taxon>Dikarya</taxon>
        <taxon>Ascomycota</taxon>
        <taxon>Pezizomycotina</taxon>
        <taxon>Sordariomycetes</taxon>
        <taxon>Hypocreomycetidae</taxon>
        <taxon>Glomerellales</taxon>
        <taxon>Glomerellaceae</taxon>
        <taxon>Colletotrichum</taxon>
        <taxon>Colletotrichum acutatum species complex</taxon>
    </lineage>
</organism>
<evidence type="ECO:0000313" key="3">
    <source>
        <dbReference type="EMBL" id="KAK1465373.1"/>
    </source>
</evidence>
<feature type="domain" description="F-box" evidence="2">
    <location>
        <begin position="311"/>
        <end position="358"/>
    </location>
</feature>
<dbReference type="SUPFAM" id="SSF48452">
    <property type="entry name" value="TPR-like"/>
    <property type="match status" value="1"/>
</dbReference>
<feature type="compositionally biased region" description="Low complexity" evidence="1">
    <location>
        <begin position="131"/>
        <end position="141"/>
    </location>
</feature>
<sequence length="813" mass="91065">RYNQYHVTSSSRQPHSFCKAGDSTSCEIFLPHSTKANRYRYTKLTSRLNGSLRADHSLLHPRHQKGMAPPGQLPRVRSAEASIEKGRAAYADQRFRVALEHFTLVAGNCPCSSPSGGGPASSGGGSGSSSGGRTSRSLKGLGAAGSGGGGGAGPDGGDASGNGHSPAQQRRRRERCTCRDFAQAAARHRRERGSVYAEATKECKCGAEKTWGRCHREGHVQALDYRAACFEKMGKLDMARRDAEWLLEIAPRRLEGYMRLGKIYKLEKKHEMAWAAWSAGIEVGQKEGLTSTTKYEQLCKIREPLHKHFCRRDPMELPIELIEKVFSYFDFHELCRISGVCKRWDQFLDTHPYIWRQVHFPSLNPQKPPRVSFLKTLRRRTGGGARSLVIPNAHAFQLNESKWLSLIQTTNPRMTTRLEIGAIKRNLEGGDWGYKLPPKPLFFEGLTHLGFSFRVNRPNYQSSGGAQPFVRQFVERARENIERISLFSMHLNDLGWPELPRLKILQLTGPLTSTLNQLTPERRIDPFALARSTPNLEQLHMDNFGVFTGLDSLAPPEDCWSLWPGLQVIKLGKACGALSMGDKRHFPPLHPSSFRVLDARAALQSNHGDWLPQQLPLDYSGYEAAESLVTYPNLERFWMPKLPLSVDLATVLLEPAVRSSRLRELGLCWRQEPGQFFPGALDWLRGSVSVRTFGFFNFDFESHENLTRDPAQRGRGIDSVDLLFGFLQSFPNLEVLELHSDLCDPMRLGAIIERVAILGRLKKVYQRALTGVAMDQLRTFCGAHGVEVVYGSWEAEFPVPLEPLTPVEAEIGG</sequence>
<feature type="compositionally biased region" description="Gly residues" evidence="1">
    <location>
        <begin position="115"/>
        <end position="130"/>
    </location>
</feature>
<feature type="compositionally biased region" description="Gly residues" evidence="1">
    <location>
        <begin position="142"/>
        <end position="160"/>
    </location>
</feature>